<organism evidence="3 4">
    <name type="scientific">Actinorugispora endophytica</name>
    <dbReference type="NCBI Taxonomy" id="1605990"/>
    <lineage>
        <taxon>Bacteria</taxon>
        <taxon>Bacillati</taxon>
        <taxon>Actinomycetota</taxon>
        <taxon>Actinomycetes</taxon>
        <taxon>Streptosporangiales</taxon>
        <taxon>Nocardiopsidaceae</taxon>
        <taxon>Actinorugispora</taxon>
    </lineage>
</organism>
<dbReference type="PROSITE" id="PS50943">
    <property type="entry name" value="HTH_CROC1"/>
    <property type="match status" value="1"/>
</dbReference>
<comment type="caution">
    <text evidence="3">The sequence shown here is derived from an EMBL/GenBank/DDBJ whole genome shotgun (WGS) entry which is preliminary data.</text>
</comment>
<dbReference type="InterPro" id="IPR001387">
    <property type="entry name" value="Cro/C1-type_HTH"/>
</dbReference>
<feature type="compositionally biased region" description="Basic and acidic residues" evidence="1">
    <location>
        <begin position="59"/>
        <end position="74"/>
    </location>
</feature>
<gene>
    <name evidence="3" type="ORF">EV190_102244</name>
</gene>
<dbReference type="CDD" id="cd00093">
    <property type="entry name" value="HTH_XRE"/>
    <property type="match status" value="1"/>
</dbReference>
<dbReference type="RefSeq" id="WP_208113060.1">
    <property type="nucleotide sequence ID" value="NZ_SNYN01000002.1"/>
</dbReference>
<keyword evidence="4" id="KW-1185">Reference proteome</keyword>
<feature type="region of interest" description="Disordered" evidence="1">
    <location>
        <begin position="33"/>
        <end position="99"/>
    </location>
</feature>
<name>A0A4R6V2Z0_9ACTN</name>
<dbReference type="EMBL" id="SNYN01000002">
    <property type="protein sequence ID" value="TDQ54410.1"/>
    <property type="molecule type" value="Genomic_DNA"/>
</dbReference>
<dbReference type="SUPFAM" id="SSF47413">
    <property type="entry name" value="lambda repressor-like DNA-binding domains"/>
    <property type="match status" value="1"/>
</dbReference>
<evidence type="ECO:0000313" key="3">
    <source>
        <dbReference type="EMBL" id="TDQ54410.1"/>
    </source>
</evidence>
<accession>A0A4R6V2Z0</accession>
<feature type="compositionally biased region" description="Polar residues" evidence="1">
    <location>
        <begin position="33"/>
        <end position="42"/>
    </location>
</feature>
<dbReference type="InterPro" id="IPR011990">
    <property type="entry name" value="TPR-like_helical_dom_sf"/>
</dbReference>
<evidence type="ECO:0000313" key="4">
    <source>
        <dbReference type="Proteomes" id="UP000295281"/>
    </source>
</evidence>
<protein>
    <recommendedName>
        <fullName evidence="2">HTH cro/C1-type domain-containing protein</fullName>
    </recommendedName>
</protein>
<dbReference type="SUPFAM" id="SSF48452">
    <property type="entry name" value="TPR-like"/>
    <property type="match status" value="1"/>
</dbReference>
<evidence type="ECO:0000256" key="1">
    <source>
        <dbReference type="SAM" id="MobiDB-lite"/>
    </source>
</evidence>
<feature type="domain" description="HTH cro/C1-type" evidence="2">
    <location>
        <begin position="5"/>
        <end position="60"/>
    </location>
</feature>
<dbReference type="Pfam" id="PF13560">
    <property type="entry name" value="HTH_31"/>
    <property type="match status" value="1"/>
</dbReference>
<evidence type="ECO:0000259" key="2">
    <source>
        <dbReference type="PROSITE" id="PS50943"/>
    </source>
</evidence>
<dbReference type="GO" id="GO:0003677">
    <property type="term" value="F:DNA binding"/>
    <property type="evidence" value="ECO:0007669"/>
    <property type="project" value="InterPro"/>
</dbReference>
<dbReference type="InterPro" id="IPR010982">
    <property type="entry name" value="Lambda_DNA-bd_dom_sf"/>
</dbReference>
<proteinExistence type="predicted"/>
<reference evidence="3 4" key="1">
    <citation type="submission" date="2019-03" db="EMBL/GenBank/DDBJ databases">
        <title>Genomic Encyclopedia of Type Strains, Phase IV (KMG-IV): sequencing the most valuable type-strain genomes for metagenomic binning, comparative biology and taxonomic classification.</title>
        <authorList>
            <person name="Goeker M."/>
        </authorList>
    </citation>
    <scope>NUCLEOTIDE SEQUENCE [LARGE SCALE GENOMIC DNA]</scope>
    <source>
        <strain evidence="3 4">DSM 46770</strain>
    </source>
</reference>
<dbReference type="AlphaFoldDB" id="A0A4R6V2Z0"/>
<sequence length="406" mass="44231">MTRVVRLLRAHTDLSQDAIARMTDLSQGMLSQMESGQRSLRSATKKQRALEGLGAPEPAVERPDKTPEAPKENRSGVFIPAPELPPDELPKPLSSRGGRRVGTAVADTLASRVHALRLADDFLAGGDLIGPARRELEAAVALHRGSVYTDRVGNALLVAIGEFSQITGWILSDAGQHSEAEQVYRLGLSAAREAGDSALAGHLAGSLAYQWTNTGREREGLRLALAALDEAGSHAHPKTRALFLDRVAWAHTRNGDQQAAVRALGEAHDTLVQVAADEAPTWAYWVSDDELEVMDARVYTELHRPLRAVPLLSTVLGRYDTTHAREFALYLSWLAVALTDANEPEQAAEVTTRMLAVSADTASDRTAQRSRVVLRHLTRFRDVPEVEELFASLPDPGERKTTDRSC</sequence>
<dbReference type="Proteomes" id="UP000295281">
    <property type="component" value="Unassembled WGS sequence"/>
</dbReference>
<dbReference type="Gene3D" id="1.25.40.10">
    <property type="entry name" value="Tetratricopeptide repeat domain"/>
    <property type="match status" value="1"/>
</dbReference>